<proteinExistence type="predicted"/>
<dbReference type="PROSITE" id="PS51057">
    <property type="entry name" value="PAIRED_2"/>
    <property type="match status" value="1"/>
</dbReference>
<feature type="compositionally biased region" description="Polar residues" evidence="8">
    <location>
        <begin position="181"/>
        <end position="190"/>
    </location>
</feature>
<name>A0ABN7SBT4_OIKDI</name>
<dbReference type="CDD" id="cd00131">
    <property type="entry name" value="PAX"/>
    <property type="match status" value="1"/>
</dbReference>
<evidence type="ECO:0000256" key="6">
    <source>
        <dbReference type="ARBA" id="ARBA00023163"/>
    </source>
</evidence>
<dbReference type="Pfam" id="PF00292">
    <property type="entry name" value="PAX"/>
    <property type="match status" value="1"/>
</dbReference>
<organism evidence="10 11">
    <name type="scientific">Oikopleura dioica</name>
    <name type="common">Tunicate</name>
    <dbReference type="NCBI Taxonomy" id="34765"/>
    <lineage>
        <taxon>Eukaryota</taxon>
        <taxon>Metazoa</taxon>
        <taxon>Chordata</taxon>
        <taxon>Tunicata</taxon>
        <taxon>Appendicularia</taxon>
        <taxon>Copelata</taxon>
        <taxon>Oikopleuridae</taxon>
        <taxon>Oikopleura</taxon>
    </lineage>
</organism>
<dbReference type="SUPFAM" id="SSF46689">
    <property type="entry name" value="Homeodomain-like"/>
    <property type="match status" value="1"/>
</dbReference>
<feature type="region of interest" description="Disordered" evidence="8">
    <location>
        <begin position="158"/>
        <end position="241"/>
    </location>
</feature>
<protein>
    <submittedName>
        <fullName evidence="10">Oidioi.mRNA.OKI2018_I69.XSR.g13772.t1.cds</fullName>
    </submittedName>
</protein>
<keyword evidence="7" id="KW-0539">Nucleus</keyword>
<evidence type="ECO:0000256" key="7">
    <source>
        <dbReference type="ARBA" id="ARBA00023242"/>
    </source>
</evidence>
<comment type="subcellular location">
    <subcellularLocation>
        <location evidence="1">Nucleus</location>
    </subcellularLocation>
</comment>
<dbReference type="InterPro" id="IPR043565">
    <property type="entry name" value="PAX_fam"/>
</dbReference>
<sequence>MENFNATYEPEQLLHKSVGLDLSESGGEMNQLGGHFVNGRPLPNHTRTKIVEMAREGTRPCDISRRLRVSHGCVSKILQRFNETGSILPGSIGGSKPRVTTPQIVNKIRSYKRLDPGMFAWEIRDRLIEDKVCDGNSAPSVSSISRILRNKIGNIFYSRQEDEDETPPAKSQRTRKRNRPQQDPSFVQAKQENKLYSPPPSVNHLLGASANSTGRFIAGSPGSSLSETSGSSTPGQVFPKQEPDLSAQICPIPLEHQTAYPAYHQPFPYYPMPYQPQHHHLNAQHGHQSASYEAAHCFAQNHKFFNGLPLNHYISFEQQNDIMNNTQL</sequence>
<evidence type="ECO:0000313" key="10">
    <source>
        <dbReference type="EMBL" id="CAG5094680.1"/>
    </source>
</evidence>
<accession>A0ABN7SBT4</accession>
<evidence type="ECO:0000256" key="5">
    <source>
        <dbReference type="ARBA" id="ARBA00023125"/>
    </source>
</evidence>
<reference evidence="10 11" key="1">
    <citation type="submission" date="2021-04" db="EMBL/GenBank/DDBJ databases">
        <authorList>
            <person name="Bliznina A."/>
        </authorList>
    </citation>
    <scope>NUCLEOTIDE SEQUENCE [LARGE SCALE GENOMIC DNA]</scope>
</reference>
<feature type="compositionally biased region" description="Low complexity" evidence="8">
    <location>
        <begin position="219"/>
        <end position="235"/>
    </location>
</feature>
<evidence type="ECO:0000259" key="9">
    <source>
        <dbReference type="PROSITE" id="PS51057"/>
    </source>
</evidence>
<keyword evidence="3" id="KW-0563">Paired box</keyword>
<gene>
    <name evidence="10" type="ORF">OKIOD_LOCUS5330</name>
</gene>
<keyword evidence="5" id="KW-0238">DNA-binding</keyword>
<keyword evidence="4" id="KW-0805">Transcription regulation</keyword>
<dbReference type="PANTHER" id="PTHR45636:SF16">
    <property type="entry name" value="PAIRED BOX POX-MESO PROTEIN"/>
    <property type="match status" value="1"/>
</dbReference>
<evidence type="ECO:0000256" key="4">
    <source>
        <dbReference type="ARBA" id="ARBA00023015"/>
    </source>
</evidence>
<dbReference type="PROSITE" id="PS00034">
    <property type="entry name" value="PAIRED_1"/>
    <property type="match status" value="1"/>
</dbReference>
<keyword evidence="2" id="KW-0217">Developmental protein</keyword>
<evidence type="ECO:0000256" key="2">
    <source>
        <dbReference type="ARBA" id="ARBA00022473"/>
    </source>
</evidence>
<evidence type="ECO:0000256" key="1">
    <source>
        <dbReference type="ARBA" id="ARBA00004123"/>
    </source>
</evidence>
<dbReference type="Proteomes" id="UP001158576">
    <property type="component" value="Chromosome XSR"/>
</dbReference>
<dbReference type="InterPro" id="IPR043182">
    <property type="entry name" value="PAIRED_DNA-bd_dom"/>
</dbReference>
<keyword evidence="6" id="KW-0804">Transcription</keyword>
<dbReference type="EMBL" id="OU015569">
    <property type="protein sequence ID" value="CAG5094680.1"/>
    <property type="molecule type" value="Genomic_DNA"/>
</dbReference>
<dbReference type="InterPro" id="IPR001523">
    <property type="entry name" value="Paired_dom"/>
</dbReference>
<evidence type="ECO:0000256" key="3">
    <source>
        <dbReference type="ARBA" id="ARBA00022724"/>
    </source>
</evidence>
<keyword evidence="11" id="KW-1185">Reference proteome</keyword>
<dbReference type="PRINTS" id="PR00027">
    <property type="entry name" value="PAIREDBOX"/>
</dbReference>
<feature type="domain" description="Paired" evidence="9">
    <location>
        <begin position="25"/>
        <end position="151"/>
    </location>
</feature>
<dbReference type="Gene3D" id="1.10.10.10">
    <property type="entry name" value="Winged helix-like DNA-binding domain superfamily/Winged helix DNA-binding domain"/>
    <property type="match status" value="2"/>
</dbReference>
<dbReference type="PANTHER" id="PTHR45636">
    <property type="entry name" value="PAIRED BOX PROTEIN PAX-6-RELATED-RELATED"/>
    <property type="match status" value="1"/>
</dbReference>
<dbReference type="SMART" id="SM00351">
    <property type="entry name" value="PAX"/>
    <property type="match status" value="1"/>
</dbReference>
<dbReference type="InterPro" id="IPR036388">
    <property type="entry name" value="WH-like_DNA-bd_sf"/>
</dbReference>
<dbReference type="InterPro" id="IPR009057">
    <property type="entry name" value="Homeodomain-like_sf"/>
</dbReference>
<evidence type="ECO:0000313" key="11">
    <source>
        <dbReference type="Proteomes" id="UP001158576"/>
    </source>
</evidence>
<evidence type="ECO:0000256" key="8">
    <source>
        <dbReference type="SAM" id="MobiDB-lite"/>
    </source>
</evidence>